<gene>
    <name evidence="3" type="ORF">JIN78_12390</name>
</gene>
<evidence type="ECO:0000256" key="1">
    <source>
        <dbReference type="SAM" id="MobiDB-lite"/>
    </source>
</evidence>
<accession>A0A934VNB6</accession>
<dbReference type="InterPro" id="IPR006073">
    <property type="entry name" value="GTP-bd"/>
</dbReference>
<comment type="caution">
    <text evidence="3">The sequence shown here is derived from an EMBL/GenBank/DDBJ whole genome shotgun (WGS) entry which is preliminary data.</text>
</comment>
<evidence type="ECO:0000259" key="2">
    <source>
        <dbReference type="Pfam" id="PF01926"/>
    </source>
</evidence>
<dbReference type="EMBL" id="JAENIO010000034">
    <property type="protein sequence ID" value="MBK1834860.1"/>
    <property type="molecule type" value="Genomic_DNA"/>
</dbReference>
<dbReference type="InterPro" id="IPR027417">
    <property type="entry name" value="P-loop_NTPase"/>
</dbReference>
<sequence length="78" mass="8317">MTLAASPSPAKENQKGTSPRPAPLHTYVVCGGESVGKTQLLASLTGKQPLPENYRGSTTVCETYRDGDLRWTDTPGLL</sequence>
<dbReference type="Gene3D" id="3.40.50.300">
    <property type="entry name" value="P-loop containing nucleotide triphosphate hydrolases"/>
    <property type="match status" value="1"/>
</dbReference>
<dbReference type="GO" id="GO:0005525">
    <property type="term" value="F:GTP binding"/>
    <property type="evidence" value="ECO:0007669"/>
    <property type="project" value="InterPro"/>
</dbReference>
<protein>
    <submittedName>
        <fullName evidence="3">50S ribosome-binding GTPase</fullName>
    </submittedName>
</protein>
<dbReference type="SUPFAM" id="SSF52540">
    <property type="entry name" value="P-loop containing nucleoside triphosphate hydrolases"/>
    <property type="match status" value="1"/>
</dbReference>
<proteinExistence type="predicted"/>
<dbReference type="Proteomes" id="UP000604083">
    <property type="component" value="Unassembled WGS sequence"/>
</dbReference>
<keyword evidence="4" id="KW-1185">Reference proteome</keyword>
<feature type="domain" description="G" evidence="2">
    <location>
        <begin position="28"/>
        <end position="77"/>
    </location>
</feature>
<dbReference type="AlphaFoldDB" id="A0A934VNB6"/>
<dbReference type="Pfam" id="PF01926">
    <property type="entry name" value="MMR_HSR1"/>
    <property type="match status" value="1"/>
</dbReference>
<dbReference type="RefSeq" id="WP_200392292.1">
    <property type="nucleotide sequence ID" value="NZ_JAENIO010000034.1"/>
</dbReference>
<evidence type="ECO:0000313" key="3">
    <source>
        <dbReference type="EMBL" id="MBK1834860.1"/>
    </source>
</evidence>
<organism evidence="3 4">
    <name type="scientific">Roseibacillus ishigakijimensis</name>
    <dbReference type="NCBI Taxonomy" id="454146"/>
    <lineage>
        <taxon>Bacteria</taxon>
        <taxon>Pseudomonadati</taxon>
        <taxon>Verrucomicrobiota</taxon>
        <taxon>Verrucomicrobiia</taxon>
        <taxon>Verrucomicrobiales</taxon>
        <taxon>Verrucomicrobiaceae</taxon>
        <taxon>Roseibacillus</taxon>
    </lineage>
</organism>
<evidence type="ECO:0000313" key="4">
    <source>
        <dbReference type="Proteomes" id="UP000604083"/>
    </source>
</evidence>
<name>A0A934VNB6_9BACT</name>
<feature type="region of interest" description="Disordered" evidence="1">
    <location>
        <begin position="1"/>
        <end position="24"/>
    </location>
</feature>
<reference evidence="3" key="1">
    <citation type="submission" date="2021-01" db="EMBL/GenBank/DDBJ databases">
        <title>Modified the classification status of verrucomicrobia.</title>
        <authorList>
            <person name="Feng X."/>
        </authorList>
    </citation>
    <scope>NUCLEOTIDE SEQUENCE</scope>
    <source>
        <strain evidence="3">KCTC 12986</strain>
    </source>
</reference>